<dbReference type="GO" id="GO:0016051">
    <property type="term" value="P:carbohydrate biosynthetic process"/>
    <property type="evidence" value="ECO:0007669"/>
    <property type="project" value="InterPro"/>
</dbReference>
<keyword evidence="9" id="KW-0735">Signal-anchor</keyword>
<gene>
    <name evidence="11" type="ORF">MNOR_LOCUS33205</name>
</gene>
<evidence type="ECO:0000313" key="12">
    <source>
        <dbReference type="Proteomes" id="UP001497623"/>
    </source>
</evidence>
<keyword evidence="3 9" id="KW-0808">Transferase</keyword>
<feature type="chain" id="PRO_5043752286" description="Carbohydrate sulfotransferase" evidence="10">
    <location>
        <begin position="24"/>
        <end position="410"/>
    </location>
</feature>
<name>A0AAV2SAC7_MEGNR</name>
<dbReference type="InterPro" id="IPR005331">
    <property type="entry name" value="Sulfotransferase"/>
</dbReference>
<evidence type="ECO:0000256" key="3">
    <source>
        <dbReference type="ARBA" id="ARBA00022679"/>
    </source>
</evidence>
<dbReference type="AlphaFoldDB" id="A0AAV2SAC7"/>
<dbReference type="EMBL" id="CAXKWB010047173">
    <property type="protein sequence ID" value="CAL4164976.1"/>
    <property type="molecule type" value="Genomic_DNA"/>
</dbReference>
<comment type="subcellular location">
    <subcellularLocation>
        <location evidence="1 9">Golgi apparatus membrane</location>
        <topology evidence="1 9">Single-pass type II membrane protein</topology>
    </subcellularLocation>
</comment>
<accession>A0AAV2SAC7</accession>
<sequence>MGSNDIPFRQANFFLFFIMVVQALGKTTQPLKLVYLLNKRKYEQKKILINDLKDNVEVPSEELIRKPYVLPQDYTKIIEDVTKMKLEEWKGQYLLPSIKDNGASDLETRFNSRRELLKEGCHKLETNHDFLGHNWTWQAVPDVIRNETTKLSLMQIHYHGHYGICTIPKVGSTSWREFSKSLLKQNFKANHRANIIQIRHPLDRLTSTYTDKFLGGEPIAAYTEQYRHDIDSGKNWATRWYSYWLPALISTGKLQATEQFQNSVKKLINENTFYKKINAISTKAYTLDIKSVMNKFSNVSFTFEEFLRHVLWTKDLGLGDAHWIPQTELCNVCAGDFEYILKLENINEEIPYVLKTLNYPKIPVLKHKHSSKQNVKKYSYMDFYKDIPLDLLRKILELYKFDFILFGYIS</sequence>
<evidence type="ECO:0000256" key="7">
    <source>
        <dbReference type="ARBA" id="ARBA00023136"/>
    </source>
</evidence>
<evidence type="ECO:0000256" key="8">
    <source>
        <dbReference type="ARBA" id="ARBA00023180"/>
    </source>
</evidence>
<protein>
    <recommendedName>
        <fullName evidence="9">Carbohydrate sulfotransferase</fullName>
        <ecNumber evidence="9">2.8.2.-</ecNumber>
    </recommendedName>
</protein>
<evidence type="ECO:0000256" key="5">
    <source>
        <dbReference type="ARBA" id="ARBA00022989"/>
    </source>
</evidence>
<feature type="signal peptide" evidence="10">
    <location>
        <begin position="1"/>
        <end position="23"/>
    </location>
</feature>
<evidence type="ECO:0000313" key="11">
    <source>
        <dbReference type="EMBL" id="CAL4164976.1"/>
    </source>
</evidence>
<keyword evidence="5" id="KW-1133">Transmembrane helix</keyword>
<dbReference type="PANTHER" id="PTHR12137">
    <property type="entry name" value="CARBOHYDRATE SULFOTRANSFERASE"/>
    <property type="match status" value="1"/>
</dbReference>
<comment type="similarity">
    <text evidence="2 9">Belongs to the sulfotransferase 2 family.</text>
</comment>
<keyword evidence="6 9" id="KW-0333">Golgi apparatus</keyword>
<evidence type="ECO:0000256" key="10">
    <source>
        <dbReference type="SAM" id="SignalP"/>
    </source>
</evidence>
<dbReference type="PANTHER" id="PTHR12137:SF54">
    <property type="entry name" value="CARBOHYDRATE SULFOTRANSFERASE"/>
    <property type="match status" value="1"/>
</dbReference>
<dbReference type="EC" id="2.8.2.-" evidence="9"/>
<evidence type="ECO:0000256" key="4">
    <source>
        <dbReference type="ARBA" id="ARBA00022692"/>
    </source>
</evidence>
<keyword evidence="9" id="KW-0119">Carbohydrate metabolism</keyword>
<keyword evidence="4" id="KW-0812">Transmembrane</keyword>
<keyword evidence="10" id="KW-0732">Signal</keyword>
<dbReference type="GO" id="GO:0008146">
    <property type="term" value="F:sulfotransferase activity"/>
    <property type="evidence" value="ECO:0007669"/>
    <property type="project" value="InterPro"/>
</dbReference>
<evidence type="ECO:0000256" key="6">
    <source>
        <dbReference type="ARBA" id="ARBA00023034"/>
    </source>
</evidence>
<dbReference type="InterPro" id="IPR018011">
    <property type="entry name" value="Carb_sulfotrans_8-10"/>
</dbReference>
<evidence type="ECO:0000256" key="2">
    <source>
        <dbReference type="ARBA" id="ARBA00006339"/>
    </source>
</evidence>
<evidence type="ECO:0000256" key="1">
    <source>
        <dbReference type="ARBA" id="ARBA00004323"/>
    </source>
</evidence>
<dbReference type="GO" id="GO:0000139">
    <property type="term" value="C:Golgi membrane"/>
    <property type="evidence" value="ECO:0007669"/>
    <property type="project" value="UniProtKB-SubCell"/>
</dbReference>
<evidence type="ECO:0000256" key="9">
    <source>
        <dbReference type="RuleBase" id="RU364020"/>
    </source>
</evidence>
<dbReference type="Pfam" id="PF03567">
    <property type="entry name" value="Sulfotransfer_2"/>
    <property type="match status" value="1"/>
</dbReference>
<proteinExistence type="inferred from homology"/>
<feature type="non-terminal residue" evidence="11">
    <location>
        <position position="410"/>
    </location>
</feature>
<comment type="caution">
    <text evidence="11">The sequence shown here is derived from an EMBL/GenBank/DDBJ whole genome shotgun (WGS) entry which is preliminary data.</text>
</comment>
<keyword evidence="12" id="KW-1185">Reference proteome</keyword>
<organism evidence="11 12">
    <name type="scientific">Meganyctiphanes norvegica</name>
    <name type="common">Northern krill</name>
    <name type="synonym">Thysanopoda norvegica</name>
    <dbReference type="NCBI Taxonomy" id="48144"/>
    <lineage>
        <taxon>Eukaryota</taxon>
        <taxon>Metazoa</taxon>
        <taxon>Ecdysozoa</taxon>
        <taxon>Arthropoda</taxon>
        <taxon>Crustacea</taxon>
        <taxon>Multicrustacea</taxon>
        <taxon>Malacostraca</taxon>
        <taxon>Eumalacostraca</taxon>
        <taxon>Eucarida</taxon>
        <taxon>Euphausiacea</taxon>
        <taxon>Euphausiidae</taxon>
        <taxon>Meganyctiphanes</taxon>
    </lineage>
</organism>
<keyword evidence="7" id="KW-0472">Membrane</keyword>
<dbReference type="Proteomes" id="UP001497623">
    <property type="component" value="Unassembled WGS sequence"/>
</dbReference>
<reference evidence="11 12" key="1">
    <citation type="submission" date="2024-05" db="EMBL/GenBank/DDBJ databases">
        <authorList>
            <person name="Wallberg A."/>
        </authorList>
    </citation>
    <scope>NUCLEOTIDE SEQUENCE [LARGE SCALE GENOMIC DNA]</scope>
</reference>
<keyword evidence="8 9" id="KW-0325">Glycoprotein</keyword>